<accession>A0A699TGD6</accession>
<dbReference type="AlphaFoldDB" id="A0A699TGD6"/>
<comment type="caution">
    <text evidence="2">The sequence shown here is derived from an EMBL/GenBank/DDBJ whole genome shotgun (WGS) entry which is preliminary data.</text>
</comment>
<feature type="compositionally biased region" description="Polar residues" evidence="1">
    <location>
        <begin position="1"/>
        <end position="12"/>
    </location>
</feature>
<gene>
    <name evidence="2" type="ORF">Tci_880869</name>
</gene>
<evidence type="ECO:0000256" key="1">
    <source>
        <dbReference type="SAM" id="MobiDB-lite"/>
    </source>
</evidence>
<feature type="non-terminal residue" evidence="2">
    <location>
        <position position="45"/>
    </location>
</feature>
<sequence length="45" mass="4888">MEDQPLPTNASPTALLPSYINDSNPEEDEEDPKEDPVDYPANGGD</sequence>
<feature type="region of interest" description="Disordered" evidence="1">
    <location>
        <begin position="1"/>
        <end position="45"/>
    </location>
</feature>
<organism evidence="2">
    <name type="scientific">Tanacetum cinerariifolium</name>
    <name type="common">Dalmatian daisy</name>
    <name type="synonym">Chrysanthemum cinerariifolium</name>
    <dbReference type="NCBI Taxonomy" id="118510"/>
    <lineage>
        <taxon>Eukaryota</taxon>
        <taxon>Viridiplantae</taxon>
        <taxon>Streptophyta</taxon>
        <taxon>Embryophyta</taxon>
        <taxon>Tracheophyta</taxon>
        <taxon>Spermatophyta</taxon>
        <taxon>Magnoliopsida</taxon>
        <taxon>eudicotyledons</taxon>
        <taxon>Gunneridae</taxon>
        <taxon>Pentapetalae</taxon>
        <taxon>asterids</taxon>
        <taxon>campanulids</taxon>
        <taxon>Asterales</taxon>
        <taxon>Asteraceae</taxon>
        <taxon>Asteroideae</taxon>
        <taxon>Anthemideae</taxon>
        <taxon>Anthemidinae</taxon>
        <taxon>Tanacetum</taxon>
    </lineage>
</organism>
<feature type="compositionally biased region" description="Acidic residues" evidence="1">
    <location>
        <begin position="24"/>
        <end position="33"/>
    </location>
</feature>
<evidence type="ECO:0000313" key="2">
    <source>
        <dbReference type="EMBL" id="GFD08900.1"/>
    </source>
</evidence>
<dbReference type="EMBL" id="BKCJ011241675">
    <property type="protein sequence ID" value="GFD08900.1"/>
    <property type="molecule type" value="Genomic_DNA"/>
</dbReference>
<protein>
    <submittedName>
        <fullName evidence="2">Uncharacterized protein</fullName>
    </submittedName>
</protein>
<reference evidence="2" key="1">
    <citation type="journal article" date="2019" name="Sci. Rep.">
        <title>Draft genome of Tanacetum cinerariifolium, the natural source of mosquito coil.</title>
        <authorList>
            <person name="Yamashiro T."/>
            <person name="Shiraishi A."/>
            <person name="Satake H."/>
            <person name="Nakayama K."/>
        </authorList>
    </citation>
    <scope>NUCLEOTIDE SEQUENCE</scope>
</reference>
<proteinExistence type="predicted"/>
<name>A0A699TGD6_TANCI</name>